<protein>
    <submittedName>
        <fullName evidence="2">NADPH:quinone oxidoreductase</fullName>
    </submittedName>
</protein>
<dbReference type="SUPFAM" id="SSF51735">
    <property type="entry name" value="NAD(P)-binding Rossmann-fold domains"/>
    <property type="match status" value="1"/>
</dbReference>
<organism evidence="2 3">
    <name type="scientific">Nonomuraea glycinis</name>
    <dbReference type="NCBI Taxonomy" id="2047744"/>
    <lineage>
        <taxon>Bacteria</taxon>
        <taxon>Bacillati</taxon>
        <taxon>Actinomycetota</taxon>
        <taxon>Actinomycetes</taxon>
        <taxon>Streptosporangiales</taxon>
        <taxon>Streptosporangiaceae</taxon>
        <taxon>Nonomuraea</taxon>
    </lineage>
</organism>
<dbReference type="RefSeq" id="WP_189144608.1">
    <property type="nucleotide sequence ID" value="NZ_BMNK01000025.1"/>
</dbReference>
<dbReference type="Pfam" id="PF13602">
    <property type="entry name" value="ADH_zinc_N_2"/>
    <property type="match status" value="1"/>
</dbReference>
<sequence length="328" mass="34996">MRAAIYDTYGLPEVLRVEDVETPQPGDKDVLVKVGAAPVSAADATFRAGTPRYSRLFTGLTKPKAKTLGADFAGEVVAVGKDVSRFAVGDRVLGATGATFGAHAEYVRVPADGPLVMAPANLSYDEAASLSGGVLTALPFLRDHAHLRQGQEILINGASGQVGLAAVQLAKHFGARVVGVCSTAKLDLVASYGADEVVDYVTEDFTRASRSYDVVFDAAGKSSFARCERVLKSGGVYLTTVPSPAIFRQSLWTRWFGDKRAGVAFTGLRKDGDKTADLRFLVEIAEAGHIRPAIDERYPLARAAEAHRRIESGLSRGTVLITMERHDS</sequence>
<dbReference type="PANTHER" id="PTHR11695">
    <property type="entry name" value="ALCOHOL DEHYDROGENASE RELATED"/>
    <property type="match status" value="1"/>
</dbReference>
<accession>A0A918EB69</accession>
<name>A0A918EB69_9ACTN</name>
<dbReference type="InterPro" id="IPR036291">
    <property type="entry name" value="NAD(P)-bd_dom_sf"/>
</dbReference>
<dbReference type="EMBL" id="BMNK01000025">
    <property type="protein sequence ID" value="GGP17608.1"/>
    <property type="molecule type" value="Genomic_DNA"/>
</dbReference>
<feature type="domain" description="Enoyl reductase (ER)" evidence="1">
    <location>
        <begin position="10"/>
        <end position="321"/>
    </location>
</feature>
<proteinExistence type="predicted"/>
<dbReference type="GO" id="GO:0016491">
    <property type="term" value="F:oxidoreductase activity"/>
    <property type="evidence" value="ECO:0007669"/>
    <property type="project" value="InterPro"/>
</dbReference>
<dbReference type="Gene3D" id="3.40.50.720">
    <property type="entry name" value="NAD(P)-binding Rossmann-like Domain"/>
    <property type="match status" value="1"/>
</dbReference>
<dbReference type="InterPro" id="IPR013154">
    <property type="entry name" value="ADH-like_N"/>
</dbReference>
<keyword evidence="3" id="KW-1185">Reference proteome</keyword>
<dbReference type="InterPro" id="IPR050700">
    <property type="entry name" value="YIM1/Zinc_Alcohol_DH_Fams"/>
</dbReference>
<evidence type="ECO:0000313" key="2">
    <source>
        <dbReference type="EMBL" id="GGP17608.1"/>
    </source>
</evidence>
<dbReference type="Proteomes" id="UP000660745">
    <property type="component" value="Unassembled WGS sequence"/>
</dbReference>
<dbReference type="CDD" id="cd08267">
    <property type="entry name" value="MDR1"/>
    <property type="match status" value="1"/>
</dbReference>
<evidence type="ECO:0000259" key="1">
    <source>
        <dbReference type="SMART" id="SM00829"/>
    </source>
</evidence>
<evidence type="ECO:0000313" key="3">
    <source>
        <dbReference type="Proteomes" id="UP000660745"/>
    </source>
</evidence>
<dbReference type="Pfam" id="PF08240">
    <property type="entry name" value="ADH_N"/>
    <property type="match status" value="1"/>
</dbReference>
<dbReference type="PANTHER" id="PTHR11695:SF294">
    <property type="entry name" value="RETICULON-4-INTERACTING PROTEIN 1, MITOCHONDRIAL"/>
    <property type="match status" value="1"/>
</dbReference>
<dbReference type="SUPFAM" id="SSF50129">
    <property type="entry name" value="GroES-like"/>
    <property type="match status" value="1"/>
</dbReference>
<gene>
    <name evidence="2" type="ORF">GCM10012278_86730</name>
</gene>
<dbReference type="InterPro" id="IPR011032">
    <property type="entry name" value="GroES-like_sf"/>
</dbReference>
<dbReference type="InterPro" id="IPR020843">
    <property type="entry name" value="ER"/>
</dbReference>
<dbReference type="SMART" id="SM00829">
    <property type="entry name" value="PKS_ER"/>
    <property type="match status" value="1"/>
</dbReference>
<dbReference type="AlphaFoldDB" id="A0A918EB69"/>
<dbReference type="Gene3D" id="3.90.180.10">
    <property type="entry name" value="Medium-chain alcohol dehydrogenases, catalytic domain"/>
    <property type="match status" value="1"/>
</dbReference>
<reference evidence="2" key="2">
    <citation type="submission" date="2020-09" db="EMBL/GenBank/DDBJ databases">
        <authorList>
            <person name="Sun Q."/>
            <person name="Zhou Y."/>
        </authorList>
    </citation>
    <scope>NUCLEOTIDE SEQUENCE</scope>
    <source>
        <strain evidence="2">CGMCC 4.7430</strain>
    </source>
</reference>
<comment type="caution">
    <text evidence="2">The sequence shown here is derived from an EMBL/GenBank/DDBJ whole genome shotgun (WGS) entry which is preliminary data.</text>
</comment>
<reference evidence="2" key="1">
    <citation type="journal article" date="2014" name="Int. J. Syst. Evol. Microbiol.">
        <title>Complete genome sequence of Corynebacterium casei LMG S-19264T (=DSM 44701T), isolated from a smear-ripened cheese.</title>
        <authorList>
            <consortium name="US DOE Joint Genome Institute (JGI-PGF)"/>
            <person name="Walter F."/>
            <person name="Albersmeier A."/>
            <person name="Kalinowski J."/>
            <person name="Ruckert C."/>
        </authorList>
    </citation>
    <scope>NUCLEOTIDE SEQUENCE</scope>
    <source>
        <strain evidence="2">CGMCC 4.7430</strain>
    </source>
</reference>